<dbReference type="Proteomes" id="UP001139981">
    <property type="component" value="Unassembled WGS sequence"/>
</dbReference>
<evidence type="ECO:0000313" key="1">
    <source>
        <dbReference type="EMBL" id="KAJ2899577.1"/>
    </source>
</evidence>
<protein>
    <submittedName>
        <fullName evidence="1">Autophagy- protein 2</fullName>
    </submittedName>
</protein>
<sequence length="2433" mass="262647">MWPASWSVSLPSWAVSNSLQKRLVKFLLRRTVGQFLKTELDDEHLDVQLSSGQLRLKNALNDVIAGLPVSVRSGVVGTVLVSVPWTQLWTGHCELQIEDLVLKTELADDDAPHDGSASEDDNIGAADVDYERSRFRSGYSNMAESIAMTEGGASILTSPVYIADDFLRAETLGYGEKDAIFINKDVERLVANAHEERAQYLRRQRHRKEGEPQQPVWGKRRGSSNAAAAGQQRPGKSQTPISDSDNADDDFEDCAGELPLPGSPGGGGPVRGLQVVSEMVDRIVSAINISVRNVKVECAVKVPCDDRLAGTAAHTIQLTIDSIGLMDDKATRDALSGVSTESPSRRSRHSNSGADSGSDNSSSSHDHPTGIEYRVVELRTLHKLLEIKGLRVAILKSESGASDVQCSTVVSAFNTPALAHVRIHRRLPFSELAPVQPKDGSSRRHRGSSNDDSVYMGPMPGEFREAKLAPPPTTNMLAEPSSAGSRVRNNSGEEPTTSGWDVSLDLGDLACVLTERQLASVAAIAQVAAPLFSLKAEHMKARNQYQYRFGERQPLSPGDVLLPQLARWISVKCKHVFVAVVPQSSDLLDGWQDGSLAILRLKLETTKHLALYLKGIGAKWESSPRSGTKSAPGGSMAYMGTEGWADIARESAMHTRDELRADTGTTARTGCTTTITAYLQKFNLYDNDPSVHPVVRPLATVDRSLVDAEQQHEQSSHDRGFGKYDIWLRTTDADDALTVNVGPIAVMLDKELADRLAVYKNLASSIVAAGPSQSPVIPEATAPEFAGYGYMRDPVDSIENLMRNLKIQADPKMPSNIAVCSPLIRTWISLPNTSGSGGSKAQLRVHSKEDTSAPGHFCVDAVDAVITNVVNGAAASSQSQGDMPEGHMRHPHIQELLESRKSVAGSGVRVECNALHVYIQSMEGSSAIEHIASIHSPSDTLASVRQAVSIPRPHIEITTVAKPGHHHRHIHSTGHGGASAHYSRQRPPAFDAFSAVDEDIRVRMAPESELTTSLEFERQAVAQSRIVVSCHLPEAEATLCRATYQRLNAIINEFMLWQSVQEEARGVSLDEGDMVDVDSDADLGVSVLIDVPLVVATINTSDIRHHEQAQRADSQRARLVNTQLFLSNALVDKGRTYVSVESNQVRLSSFSGETEIEAVLSHSFATPDAPILTPQLSLYMLSSPTITSESEIVLKTTWTTFDHITDSACFRDLEAFFSSSGTSGMVQPPPKPMRLSLNVQNSSFRWTPASDPSICSAALSLDSLAVIVGINMPAPERDREELRYYIEGLSVFGKSTDSLIAPPVDISSDAWVSTGRFWRDHGYSVLVHMDMVDLASKTREGDDGPLVDLKLYSEALVLDACADSVGTLPLLLRGLLKDFKSSSDLAKTDSAKPSKKRQLGPQVLGQASADIFGDIEEDTFSAAAASAPTSLRSHFPVLSPRRLSGHMRGMSPRSANSQSFTRDFEDGRDDIGALVLDEYFAVSAPHDTTDEYEVVENRLLSPSSVAHPTYSRHTQHNAYMPSSLPTRDQTAGGGSLARQPLDIRPGKGKSHDFAAARSFDMFEAGEGEDDNLDFHDYVNMDSDGDLFSEDEIEYTAADFGQPKGARPGSGYRRSSVSHNRFPGQQFAADGSVMLEPGYPASPQFGAAHRPPRDVLPRVQMVDNLANASIDPVQVTLPTASDSGSGNVLGDDAANVDRGFGVIDDYFKAPMPGDTIPEDDESPADTGDHVFCLSVDIARVQVNLYAGQDWFVSTEPAVQQQPLVDPGFMPSYMDNFNDDASAMSTSIHHGHASASMPEPRGEYLRRNSTIETPRGVPAARPPPLSSRPARRSAKAKIELRATHVHAELKQFAETSATALDFGLNVGMLEILDELDSSEWSKFLTRRRDAKTGLPATLQSLANPRNRQLFTKGTADSDRVTSSSMRHQRSSRWPNNNAEPMICVQAESVRPYPTLTTEELRIDVEVSPLRCYIHQDALDFLIAFFETAERRSAALSVNADDSAAAESSGRQAVPVRRGLGGRRQRASVADHPYFQIVRIAPLNLIFDYKPRRMRALSGSSSNSSRQQQAHGAVASPVSTADKSPTVSAINTVVAGQSPTSPSRKPIELLNFFPLEDAEMTLNTVKVRGVAGVSKLVRELGRAWLPHLTQTQIPGVVSGMTPLRSLVNIGSGFADLVILPLEQYRKDGRLVQGIKRGAQSFARTTALEAIQLGAKVAVNAQTLLEQAGDILNVDVTNTGGESGSAPHSFDGAEGGSALHGDHPQIMVDLADWPDYMSADGHGSAVAAGSDYGGSTSGAGGGVGGAGRRGSFNKSKYARQPENLSEGMRQAYLSLRSNMGDAVQTILAIPVVVQESVGDDGGDGIGDGGPGRSPVHGSVRAVVRAVPVAVLKPMIGATEAVSKTLLGLRNTMEPARRGQLEDKYKSRSLGSKKSHPS</sequence>
<evidence type="ECO:0000313" key="2">
    <source>
        <dbReference type="Proteomes" id="UP001139981"/>
    </source>
</evidence>
<keyword evidence="2" id="KW-1185">Reference proteome</keyword>
<accession>A0ACC1M839</accession>
<name>A0ACC1M839_9FUNG</name>
<gene>
    <name evidence="1" type="primary">ATG2</name>
    <name evidence="1" type="ORF">IWW38_000927</name>
</gene>
<organism evidence="1 2">
    <name type="scientific">Coemansia aciculifera</name>
    <dbReference type="NCBI Taxonomy" id="417176"/>
    <lineage>
        <taxon>Eukaryota</taxon>
        <taxon>Fungi</taxon>
        <taxon>Fungi incertae sedis</taxon>
        <taxon>Zoopagomycota</taxon>
        <taxon>Kickxellomycotina</taxon>
        <taxon>Kickxellomycetes</taxon>
        <taxon>Kickxellales</taxon>
        <taxon>Kickxellaceae</taxon>
        <taxon>Coemansia</taxon>
    </lineage>
</organism>
<comment type="caution">
    <text evidence="1">The sequence shown here is derived from an EMBL/GenBank/DDBJ whole genome shotgun (WGS) entry which is preliminary data.</text>
</comment>
<proteinExistence type="predicted"/>
<dbReference type="EMBL" id="JANBVB010000023">
    <property type="protein sequence ID" value="KAJ2899577.1"/>
    <property type="molecule type" value="Genomic_DNA"/>
</dbReference>
<reference evidence="1" key="1">
    <citation type="submission" date="2022-07" db="EMBL/GenBank/DDBJ databases">
        <title>Phylogenomic reconstructions and comparative analyses of Kickxellomycotina fungi.</title>
        <authorList>
            <person name="Reynolds N.K."/>
            <person name="Stajich J.E."/>
            <person name="Barry K."/>
            <person name="Grigoriev I.V."/>
            <person name="Crous P."/>
            <person name="Smith M.E."/>
        </authorList>
    </citation>
    <scope>NUCLEOTIDE SEQUENCE</scope>
    <source>
        <strain evidence="1">CBS 190363</strain>
    </source>
</reference>